<dbReference type="EMBL" id="JAPZBT010000002">
    <property type="protein sequence ID" value="KAJ5374239.1"/>
    <property type="molecule type" value="Genomic_DNA"/>
</dbReference>
<dbReference type="Pfam" id="PF00583">
    <property type="entry name" value="Acetyltransf_1"/>
    <property type="match status" value="1"/>
</dbReference>
<reference evidence="3" key="2">
    <citation type="journal article" date="2023" name="IMA Fungus">
        <title>Comparative genomic study of the Penicillium genus elucidates a diverse pangenome and 15 lateral gene transfer events.</title>
        <authorList>
            <person name="Petersen C."/>
            <person name="Sorensen T."/>
            <person name="Nielsen M.R."/>
            <person name="Sondergaard T.E."/>
            <person name="Sorensen J.L."/>
            <person name="Fitzpatrick D.A."/>
            <person name="Frisvad J.C."/>
            <person name="Nielsen K.L."/>
        </authorList>
    </citation>
    <scope>NUCLEOTIDE SEQUENCE</scope>
    <source>
        <strain evidence="3">IBT 3081</strain>
    </source>
</reference>
<name>A0A9W9SBR2_9EURO</name>
<accession>A0A9W9SBR2</accession>
<gene>
    <name evidence="3" type="ORF">N7517_006245</name>
</gene>
<dbReference type="InterPro" id="IPR000182">
    <property type="entry name" value="GNAT_dom"/>
</dbReference>
<dbReference type="GO" id="GO:0008080">
    <property type="term" value="F:N-acetyltransferase activity"/>
    <property type="evidence" value="ECO:0007669"/>
    <property type="project" value="InterPro"/>
</dbReference>
<dbReference type="Gene3D" id="3.40.630.30">
    <property type="match status" value="1"/>
</dbReference>
<keyword evidence="1" id="KW-0808">Transferase</keyword>
<dbReference type="GeneID" id="81463158"/>
<proteinExistence type="predicted"/>
<dbReference type="InterPro" id="IPR050769">
    <property type="entry name" value="NAT_camello-type"/>
</dbReference>
<protein>
    <submittedName>
        <fullName evidence="3">Acyl-CoA N-acyltransferase</fullName>
    </submittedName>
</protein>
<dbReference type="AlphaFoldDB" id="A0A9W9SBR2"/>
<evidence type="ECO:0000259" key="2">
    <source>
        <dbReference type="PROSITE" id="PS51186"/>
    </source>
</evidence>
<dbReference type="CDD" id="cd04301">
    <property type="entry name" value="NAT_SF"/>
    <property type="match status" value="1"/>
</dbReference>
<organism evidence="3 4">
    <name type="scientific">Penicillium concentricum</name>
    <dbReference type="NCBI Taxonomy" id="293559"/>
    <lineage>
        <taxon>Eukaryota</taxon>
        <taxon>Fungi</taxon>
        <taxon>Dikarya</taxon>
        <taxon>Ascomycota</taxon>
        <taxon>Pezizomycotina</taxon>
        <taxon>Eurotiomycetes</taxon>
        <taxon>Eurotiomycetidae</taxon>
        <taxon>Eurotiales</taxon>
        <taxon>Aspergillaceae</taxon>
        <taxon>Penicillium</taxon>
    </lineage>
</organism>
<dbReference type="SUPFAM" id="SSF55729">
    <property type="entry name" value="Acyl-CoA N-acyltransferases (Nat)"/>
    <property type="match status" value="1"/>
</dbReference>
<feature type="domain" description="N-acetyltransferase" evidence="2">
    <location>
        <begin position="19"/>
        <end position="177"/>
    </location>
</feature>
<dbReference type="InterPro" id="IPR016181">
    <property type="entry name" value="Acyl_CoA_acyltransferase"/>
</dbReference>
<sequence>MKTSTMNTQTTQEPQSLGYTLRTHQPGDIGWITHRHAVLYERDYGWGTKMEALVSKIGAEFLDNYDVSTDRCWIAERNDEFLGCIILIRDPDPDVVNTAKLRLLLVEPSARGLGLGRALIEQCTRFARETGYARIRLWTQNVLVSARRLYAKEGYRLVSSEEHESFGEKIVGECWVLDL</sequence>
<keyword evidence="4" id="KW-1185">Reference proteome</keyword>
<evidence type="ECO:0000313" key="3">
    <source>
        <dbReference type="EMBL" id="KAJ5374239.1"/>
    </source>
</evidence>
<dbReference type="PANTHER" id="PTHR13947:SF37">
    <property type="entry name" value="LD18367P"/>
    <property type="match status" value="1"/>
</dbReference>
<dbReference type="PANTHER" id="PTHR13947">
    <property type="entry name" value="GNAT FAMILY N-ACETYLTRANSFERASE"/>
    <property type="match status" value="1"/>
</dbReference>
<dbReference type="Proteomes" id="UP001147752">
    <property type="component" value="Unassembled WGS sequence"/>
</dbReference>
<dbReference type="PROSITE" id="PS51186">
    <property type="entry name" value="GNAT"/>
    <property type="match status" value="1"/>
</dbReference>
<comment type="caution">
    <text evidence="3">The sequence shown here is derived from an EMBL/GenBank/DDBJ whole genome shotgun (WGS) entry which is preliminary data.</text>
</comment>
<evidence type="ECO:0000313" key="4">
    <source>
        <dbReference type="Proteomes" id="UP001147752"/>
    </source>
</evidence>
<reference evidence="3" key="1">
    <citation type="submission" date="2022-12" db="EMBL/GenBank/DDBJ databases">
        <authorList>
            <person name="Petersen C."/>
        </authorList>
    </citation>
    <scope>NUCLEOTIDE SEQUENCE</scope>
    <source>
        <strain evidence="3">IBT 3081</strain>
    </source>
</reference>
<dbReference type="OrthoDB" id="41532at2759"/>
<evidence type="ECO:0000256" key="1">
    <source>
        <dbReference type="ARBA" id="ARBA00022679"/>
    </source>
</evidence>
<dbReference type="RefSeq" id="XP_056580225.1">
    <property type="nucleotide sequence ID" value="XM_056723975.1"/>
</dbReference>